<keyword evidence="1" id="KW-0472">Membrane</keyword>
<dbReference type="RefSeq" id="WP_133965229.1">
    <property type="nucleotide sequence ID" value="NZ_JAJCLO010000024.1"/>
</dbReference>
<sequence length="121" mass="13922">MDAWLQILFKHSVEIVSLVLMICMGTCLFIIRIYLQWKRTKKCYPPAFVGQLIILFIGFIILPVQLAVKNDLSLLLILCLAFLVLSLLFALHGIGVAVYRHYYHWVGREHARESAYGKKGE</sequence>
<accession>A0ABT5UTS8</accession>
<evidence type="ECO:0000313" key="2">
    <source>
        <dbReference type="EMBL" id="MDE1472180.1"/>
    </source>
</evidence>
<name>A0ABT5UTS8_EUBLI</name>
<dbReference type="Proteomes" id="UP001215087">
    <property type="component" value="Unassembled WGS sequence"/>
</dbReference>
<keyword evidence="1" id="KW-1133">Transmembrane helix</keyword>
<feature type="transmembrane region" description="Helical" evidence="1">
    <location>
        <begin position="47"/>
        <end position="68"/>
    </location>
</feature>
<feature type="transmembrane region" description="Helical" evidence="1">
    <location>
        <begin position="74"/>
        <end position="99"/>
    </location>
</feature>
<proteinExistence type="predicted"/>
<feature type="transmembrane region" description="Helical" evidence="1">
    <location>
        <begin position="15"/>
        <end position="35"/>
    </location>
</feature>
<reference evidence="2 3" key="1">
    <citation type="submission" date="2023-02" db="EMBL/GenBank/DDBJ databases">
        <title>Comparative genome analysis of Eubacterium limosum species.</title>
        <authorList>
            <person name="Bak J.E."/>
        </authorList>
    </citation>
    <scope>NUCLEOTIDE SEQUENCE [LARGE SCALE GENOMIC DNA]</scope>
    <source>
        <strain evidence="2 3">KGMB01548</strain>
    </source>
</reference>
<comment type="caution">
    <text evidence="2">The sequence shown here is derived from an EMBL/GenBank/DDBJ whole genome shotgun (WGS) entry which is preliminary data.</text>
</comment>
<evidence type="ECO:0000256" key="1">
    <source>
        <dbReference type="SAM" id="Phobius"/>
    </source>
</evidence>
<keyword evidence="1" id="KW-0812">Transmembrane</keyword>
<keyword evidence="3" id="KW-1185">Reference proteome</keyword>
<evidence type="ECO:0000313" key="3">
    <source>
        <dbReference type="Proteomes" id="UP001215087"/>
    </source>
</evidence>
<evidence type="ECO:0008006" key="4">
    <source>
        <dbReference type="Google" id="ProtNLM"/>
    </source>
</evidence>
<dbReference type="EMBL" id="JAQSVD010000012">
    <property type="protein sequence ID" value="MDE1472180.1"/>
    <property type="molecule type" value="Genomic_DNA"/>
</dbReference>
<protein>
    <recommendedName>
        <fullName evidence="4">YtpI-like protein</fullName>
    </recommendedName>
</protein>
<organism evidence="2 3">
    <name type="scientific">Eubacterium limosum</name>
    <dbReference type="NCBI Taxonomy" id="1736"/>
    <lineage>
        <taxon>Bacteria</taxon>
        <taxon>Bacillati</taxon>
        <taxon>Bacillota</taxon>
        <taxon>Clostridia</taxon>
        <taxon>Eubacteriales</taxon>
        <taxon>Eubacteriaceae</taxon>
        <taxon>Eubacterium</taxon>
    </lineage>
</organism>
<gene>
    <name evidence="2" type="ORF">PTZ04_18145</name>
</gene>